<evidence type="ECO:0000256" key="1">
    <source>
        <dbReference type="SAM" id="Phobius"/>
    </source>
</evidence>
<keyword evidence="1" id="KW-0812">Transmembrane</keyword>
<dbReference type="AlphaFoldDB" id="A0A7T8HJ13"/>
<proteinExistence type="predicted"/>
<name>A0A7T8HJ13_CALRO</name>
<feature type="non-terminal residue" evidence="2">
    <location>
        <position position="155"/>
    </location>
</feature>
<feature type="transmembrane region" description="Helical" evidence="1">
    <location>
        <begin position="6"/>
        <end position="37"/>
    </location>
</feature>
<feature type="transmembrane region" description="Helical" evidence="1">
    <location>
        <begin position="133"/>
        <end position="154"/>
    </location>
</feature>
<organism evidence="2 3">
    <name type="scientific">Caligus rogercresseyi</name>
    <name type="common">Sea louse</name>
    <dbReference type="NCBI Taxonomy" id="217165"/>
    <lineage>
        <taxon>Eukaryota</taxon>
        <taxon>Metazoa</taxon>
        <taxon>Ecdysozoa</taxon>
        <taxon>Arthropoda</taxon>
        <taxon>Crustacea</taxon>
        <taxon>Multicrustacea</taxon>
        <taxon>Hexanauplia</taxon>
        <taxon>Copepoda</taxon>
        <taxon>Siphonostomatoida</taxon>
        <taxon>Caligidae</taxon>
        <taxon>Caligus</taxon>
    </lineage>
</organism>
<feature type="non-terminal residue" evidence="2">
    <location>
        <position position="1"/>
    </location>
</feature>
<sequence>SCDHTLYVFSLVVIINFWIHLLTPLIFMLSLCLPGYFPSAATLPTGTRKQGHQRLGPIHATPLSLNAFPALGISMIAVGVLSLSHCRSNPAEQEEVLSRIPIWLLVTGASLLFVPSVYLLYDKYCKHEDSGPLIKALSQGVVINYLLLGLSWAIL</sequence>
<keyword evidence="3" id="KW-1185">Reference proteome</keyword>
<dbReference type="EMBL" id="CP045897">
    <property type="protein sequence ID" value="QQP50958.1"/>
    <property type="molecule type" value="Genomic_DNA"/>
</dbReference>
<feature type="transmembrane region" description="Helical" evidence="1">
    <location>
        <begin position="58"/>
        <end position="80"/>
    </location>
</feature>
<protein>
    <submittedName>
        <fullName evidence="2">LOC100373930</fullName>
    </submittedName>
</protein>
<dbReference type="Proteomes" id="UP000595437">
    <property type="component" value="Chromosome 8"/>
</dbReference>
<gene>
    <name evidence="2" type="ORF">FKW44_012140</name>
</gene>
<evidence type="ECO:0000313" key="3">
    <source>
        <dbReference type="Proteomes" id="UP000595437"/>
    </source>
</evidence>
<feature type="transmembrane region" description="Helical" evidence="1">
    <location>
        <begin position="100"/>
        <end position="121"/>
    </location>
</feature>
<reference evidence="3" key="1">
    <citation type="submission" date="2021-01" db="EMBL/GenBank/DDBJ databases">
        <title>Caligus Genome Assembly.</title>
        <authorList>
            <person name="Gallardo-Escarate C."/>
        </authorList>
    </citation>
    <scope>NUCLEOTIDE SEQUENCE [LARGE SCALE GENOMIC DNA]</scope>
</reference>
<evidence type="ECO:0000313" key="2">
    <source>
        <dbReference type="EMBL" id="QQP50958.1"/>
    </source>
</evidence>
<keyword evidence="1" id="KW-0472">Membrane</keyword>
<accession>A0A7T8HJ13</accession>
<keyword evidence="1" id="KW-1133">Transmembrane helix</keyword>